<dbReference type="Pfam" id="PF05076">
    <property type="entry name" value="SUFU"/>
    <property type="match status" value="1"/>
</dbReference>
<feature type="domain" description="Suppressor of fused-like" evidence="1">
    <location>
        <begin position="207"/>
        <end position="354"/>
    </location>
</feature>
<dbReference type="EMBL" id="RHLK01000024">
    <property type="protein sequence ID" value="MVP02434.1"/>
    <property type="molecule type" value="Genomic_DNA"/>
</dbReference>
<evidence type="ECO:0000259" key="1">
    <source>
        <dbReference type="Pfam" id="PF05076"/>
    </source>
</evidence>
<accession>A0A7X3FMX8</accession>
<sequence>MPNVLLEEFSPLCNIQAFVEEDENSVHFYLWDYPGQEHASIRSCWVRNYGAAPGEINAAAMEEGHAPMLPADFCAHPEGAERLDPQRLSLVWFEEGDAAALLYEGEILSVIPGWAGQSGEERFPGYARDCTEVSDLCLPLGTPDSNVLHERVKAALEFWQSWEDNPWPRLQEQFIQRIESCAAPVDTYYAIDGGNWPPKALVKTKARDGIVYVFTIGASIAPQPKVELYSETPEQLRRFELAFAIEEEWLSRNEMKLLQYISAQTNLPWSHMTFLAEGHTIPCEEISSIDSAFDYVLMTRPADAPQMDYPNLTNERVNVLWLVPITAAERRHAEEFSSEDLMKRAGSAKLWIFDGTPKFMPVSKD</sequence>
<organism evidence="2 3">
    <name type="scientific">Paenibacillus lutrae</name>
    <dbReference type="NCBI Taxonomy" id="2078573"/>
    <lineage>
        <taxon>Bacteria</taxon>
        <taxon>Bacillati</taxon>
        <taxon>Bacillota</taxon>
        <taxon>Bacilli</taxon>
        <taxon>Bacillales</taxon>
        <taxon>Paenibacillaceae</taxon>
        <taxon>Paenibacillus</taxon>
    </lineage>
</organism>
<dbReference type="RefSeq" id="WP_166542156.1">
    <property type="nucleotide sequence ID" value="NZ_RHLK01000024.1"/>
</dbReference>
<dbReference type="Proteomes" id="UP000490800">
    <property type="component" value="Unassembled WGS sequence"/>
</dbReference>
<gene>
    <name evidence="2" type="ORF">EDM21_23405</name>
</gene>
<proteinExistence type="predicted"/>
<dbReference type="InterPro" id="IPR020941">
    <property type="entry name" value="SUFU-like_domain"/>
</dbReference>
<evidence type="ECO:0000313" key="3">
    <source>
        <dbReference type="Proteomes" id="UP000490800"/>
    </source>
</evidence>
<name>A0A7X3FMX8_9BACL</name>
<keyword evidence="3" id="KW-1185">Reference proteome</keyword>
<dbReference type="AlphaFoldDB" id="A0A7X3FMX8"/>
<evidence type="ECO:0000313" key="2">
    <source>
        <dbReference type="EMBL" id="MVP02434.1"/>
    </source>
</evidence>
<protein>
    <submittedName>
        <fullName evidence="2">Suppressor of fused domain protein</fullName>
    </submittedName>
</protein>
<reference evidence="2 3" key="1">
    <citation type="journal article" date="2019" name="Microorganisms">
        <title>Paenibacillus lutrae sp. nov., A Chitinolytic Species Isolated from A River Otter in Castril Natural Park, Granada, Spain.</title>
        <authorList>
            <person name="Rodriguez M."/>
            <person name="Reina J.C."/>
            <person name="Bejar V."/>
            <person name="Llamas I."/>
        </authorList>
    </citation>
    <scope>NUCLEOTIDE SEQUENCE [LARGE SCALE GENOMIC DNA]</scope>
    <source>
        <strain evidence="2 3">N10</strain>
    </source>
</reference>
<comment type="caution">
    <text evidence="2">The sequence shown here is derived from an EMBL/GenBank/DDBJ whole genome shotgun (WGS) entry which is preliminary data.</text>
</comment>